<protein>
    <recommendedName>
        <fullName evidence="2">Microcin J25-processing protein McjB C-terminal domain-containing protein</fullName>
    </recommendedName>
</protein>
<proteinExistence type="predicted"/>
<dbReference type="AlphaFoldDB" id="A0A212KGK5"/>
<accession>A0A212KGK5</accession>
<sequence length="123" mass="14104">MGTESSKLSPLTALGWRDDGMPTCRIPRLRKREGRCYELALRGCLQAPEWELIHGECNGHNGTRIGHAWLEFDGEAYCPVLDECLPIPVFVSRLGATEHVRYTADEALFMKLRHWHMGPWEVR</sequence>
<evidence type="ECO:0000313" key="1">
    <source>
        <dbReference type="EMBL" id="SBW10777.1"/>
    </source>
</evidence>
<organism evidence="1">
    <name type="scientific">uncultured delta proteobacterium</name>
    <dbReference type="NCBI Taxonomy" id="34034"/>
    <lineage>
        <taxon>Bacteria</taxon>
        <taxon>Deltaproteobacteria</taxon>
        <taxon>environmental samples</taxon>
    </lineage>
</organism>
<dbReference type="EMBL" id="FLUQ01000007">
    <property type="protein sequence ID" value="SBW10777.1"/>
    <property type="molecule type" value="Genomic_DNA"/>
</dbReference>
<gene>
    <name evidence="1" type="ORF">KL86DPRO_70021</name>
</gene>
<evidence type="ECO:0008006" key="2">
    <source>
        <dbReference type="Google" id="ProtNLM"/>
    </source>
</evidence>
<name>A0A212KGK5_9DELT</name>
<reference evidence="1" key="1">
    <citation type="submission" date="2016-04" db="EMBL/GenBank/DDBJ databases">
        <authorList>
            <person name="Evans L.H."/>
            <person name="Alamgir A."/>
            <person name="Owens N."/>
            <person name="Weber N.D."/>
            <person name="Virtaneva K."/>
            <person name="Barbian K."/>
            <person name="Babar A."/>
            <person name="Rosenke K."/>
        </authorList>
    </citation>
    <scope>NUCLEOTIDE SEQUENCE</scope>
    <source>
        <strain evidence="1">86</strain>
    </source>
</reference>